<dbReference type="Gene3D" id="3.30.450.180">
    <property type="match status" value="1"/>
</dbReference>
<sequence length="290" mass="31804">MAALNAQLRELGTFLRGRRGRLEPVEAGINRSGPRRTPGLRREEVADAAGVSLGYYVRLEQGRGGPPSAGVVDALARALCLDNDEQAHLHALADPSRNRRPTAVAAEHLQQARDVLDLVAPPSAAYVIDRVGDVLAWNAAATALFVGHFPEDAGTTGHVPDDVRPNNVRYLFVNPAARRLFPHWEEIVDDSVAHLRATVGYRPDDPALRALVADLSAESADFTQRWERRNVRPCHSGRKVFEHPRVGRLDLDYRVLDIPATCHHRLVVYSAAKGSADFCALGRLSESWSA</sequence>
<name>A0ABS9T6N0_9PSEU</name>
<dbReference type="Proteomes" id="UP001299970">
    <property type="component" value="Unassembled WGS sequence"/>
</dbReference>
<keyword evidence="3" id="KW-1185">Reference proteome</keyword>
<dbReference type="InterPro" id="IPR010982">
    <property type="entry name" value="Lambda_DNA-bd_dom_sf"/>
</dbReference>
<organism evidence="2 3">
    <name type="scientific">Pseudonocardia alaniniphila</name>
    <dbReference type="NCBI Taxonomy" id="75291"/>
    <lineage>
        <taxon>Bacteria</taxon>
        <taxon>Bacillati</taxon>
        <taxon>Actinomycetota</taxon>
        <taxon>Actinomycetes</taxon>
        <taxon>Pseudonocardiales</taxon>
        <taxon>Pseudonocardiaceae</taxon>
        <taxon>Pseudonocardia</taxon>
    </lineage>
</organism>
<reference evidence="2 3" key="1">
    <citation type="submission" date="2022-03" db="EMBL/GenBank/DDBJ databases">
        <title>Pseudonocardia alaer sp. nov., a novel actinomycete isolated from reed forest soil.</title>
        <authorList>
            <person name="Wang L."/>
        </authorList>
    </citation>
    <scope>NUCLEOTIDE SEQUENCE [LARGE SCALE GENOMIC DNA]</scope>
    <source>
        <strain evidence="2 3">Y-16303</strain>
    </source>
</reference>
<dbReference type="Gene3D" id="1.10.260.40">
    <property type="entry name" value="lambda repressor-like DNA-binding domains"/>
    <property type="match status" value="1"/>
</dbReference>
<dbReference type="PROSITE" id="PS50943">
    <property type="entry name" value="HTH_CROC1"/>
    <property type="match status" value="1"/>
</dbReference>
<proteinExistence type="predicted"/>
<evidence type="ECO:0000313" key="3">
    <source>
        <dbReference type="Proteomes" id="UP001299970"/>
    </source>
</evidence>
<dbReference type="PANTHER" id="PTHR35010:SF2">
    <property type="entry name" value="BLL4672 PROTEIN"/>
    <property type="match status" value="1"/>
</dbReference>
<dbReference type="RefSeq" id="WP_241034225.1">
    <property type="nucleotide sequence ID" value="NZ_BAAAJF010000034.1"/>
</dbReference>
<feature type="domain" description="HTH cro/C1-type" evidence="1">
    <location>
        <begin position="39"/>
        <end position="86"/>
    </location>
</feature>
<dbReference type="PANTHER" id="PTHR35010">
    <property type="entry name" value="BLL4672 PROTEIN-RELATED"/>
    <property type="match status" value="1"/>
</dbReference>
<dbReference type="InterPro" id="IPR001387">
    <property type="entry name" value="Cro/C1-type_HTH"/>
</dbReference>
<dbReference type="Pfam" id="PF13560">
    <property type="entry name" value="HTH_31"/>
    <property type="match status" value="1"/>
</dbReference>
<dbReference type="InterPro" id="IPR041413">
    <property type="entry name" value="MLTR_LBD"/>
</dbReference>
<gene>
    <name evidence="2" type="ORF">MMF94_00755</name>
</gene>
<dbReference type="EMBL" id="JAKXMK010000001">
    <property type="protein sequence ID" value="MCH6164194.1"/>
    <property type="molecule type" value="Genomic_DNA"/>
</dbReference>
<dbReference type="SMART" id="SM00530">
    <property type="entry name" value="HTH_XRE"/>
    <property type="match status" value="1"/>
</dbReference>
<protein>
    <submittedName>
        <fullName evidence="2">Helix-turn-helix transcriptional regulator</fullName>
    </submittedName>
</protein>
<dbReference type="SUPFAM" id="SSF47413">
    <property type="entry name" value="lambda repressor-like DNA-binding domains"/>
    <property type="match status" value="1"/>
</dbReference>
<dbReference type="Pfam" id="PF17765">
    <property type="entry name" value="MLTR_LBD"/>
    <property type="match status" value="1"/>
</dbReference>
<dbReference type="CDD" id="cd00093">
    <property type="entry name" value="HTH_XRE"/>
    <property type="match status" value="1"/>
</dbReference>
<evidence type="ECO:0000313" key="2">
    <source>
        <dbReference type="EMBL" id="MCH6164194.1"/>
    </source>
</evidence>
<accession>A0ABS9T6N0</accession>
<evidence type="ECO:0000259" key="1">
    <source>
        <dbReference type="PROSITE" id="PS50943"/>
    </source>
</evidence>
<comment type="caution">
    <text evidence="2">The sequence shown here is derived from an EMBL/GenBank/DDBJ whole genome shotgun (WGS) entry which is preliminary data.</text>
</comment>